<protein>
    <submittedName>
        <fullName evidence="4">GNAT family N-acetyltransferase</fullName>
        <ecNumber evidence="4">2.3.-.-</ecNumber>
    </submittedName>
</protein>
<gene>
    <name evidence="4" type="ORF">ACFO5O_01395</name>
</gene>
<dbReference type="InterPro" id="IPR000182">
    <property type="entry name" value="GNAT_dom"/>
</dbReference>
<keyword evidence="2 4" id="KW-0012">Acyltransferase</keyword>
<keyword evidence="5" id="KW-1185">Reference proteome</keyword>
<dbReference type="SUPFAM" id="SSF55729">
    <property type="entry name" value="Acyl-CoA N-acyltransferases (Nat)"/>
    <property type="match status" value="1"/>
</dbReference>
<feature type="domain" description="N-acetyltransferase" evidence="3">
    <location>
        <begin position="8"/>
        <end position="176"/>
    </location>
</feature>
<dbReference type="InterPro" id="IPR016181">
    <property type="entry name" value="Acyl_CoA_acyltransferase"/>
</dbReference>
<dbReference type="Gene3D" id="3.40.630.30">
    <property type="match status" value="1"/>
</dbReference>
<keyword evidence="1 4" id="KW-0808">Transferase</keyword>
<accession>A0ABV9N095</accession>
<organism evidence="4 5">
    <name type="scientific">Geojedonia litorea</name>
    <dbReference type="NCBI Taxonomy" id="1268269"/>
    <lineage>
        <taxon>Bacteria</taxon>
        <taxon>Pseudomonadati</taxon>
        <taxon>Bacteroidota</taxon>
        <taxon>Flavobacteriia</taxon>
        <taxon>Flavobacteriales</taxon>
        <taxon>Flavobacteriaceae</taxon>
        <taxon>Geojedonia</taxon>
    </lineage>
</organism>
<comment type="caution">
    <text evidence="4">The sequence shown here is derived from an EMBL/GenBank/DDBJ whole genome shotgun (WGS) entry which is preliminary data.</text>
</comment>
<evidence type="ECO:0000256" key="2">
    <source>
        <dbReference type="ARBA" id="ARBA00023315"/>
    </source>
</evidence>
<evidence type="ECO:0000259" key="3">
    <source>
        <dbReference type="PROSITE" id="PS51186"/>
    </source>
</evidence>
<proteinExistence type="predicted"/>
<evidence type="ECO:0000313" key="4">
    <source>
        <dbReference type="EMBL" id="MFC4720960.1"/>
    </source>
</evidence>
<dbReference type="GO" id="GO:0016746">
    <property type="term" value="F:acyltransferase activity"/>
    <property type="evidence" value="ECO:0007669"/>
    <property type="project" value="UniProtKB-KW"/>
</dbReference>
<evidence type="ECO:0000313" key="5">
    <source>
        <dbReference type="Proteomes" id="UP001595953"/>
    </source>
</evidence>
<dbReference type="Pfam" id="PF13508">
    <property type="entry name" value="Acetyltransf_7"/>
    <property type="match status" value="1"/>
</dbReference>
<sequence>MKKEPHNYLIRNAQKEEFKQVGALLVKVYSNLHGFPKLDEQPNYYKMLENVGDLTNNPTTEIIVAVSKQNHIGGAVVYFNDMKSYGSGGTATKELNACGFRLLAVDDSTRGLGLGKQLTQYCINKGKESMRNTMVIHTTNAMKLAWGMYERLGFQRATDLDFMQGDLPVFGFRLKL</sequence>
<dbReference type="PANTHER" id="PTHR43800">
    <property type="entry name" value="PEPTIDYL-LYSINE N-ACETYLTRANSFERASE YJAB"/>
    <property type="match status" value="1"/>
</dbReference>
<dbReference type="RefSeq" id="WP_387960208.1">
    <property type="nucleotide sequence ID" value="NZ_JBHSGP010000004.1"/>
</dbReference>
<dbReference type="EC" id="2.3.-.-" evidence="4"/>
<dbReference type="PANTHER" id="PTHR43800:SF1">
    <property type="entry name" value="PEPTIDYL-LYSINE N-ACETYLTRANSFERASE YJAB"/>
    <property type="match status" value="1"/>
</dbReference>
<dbReference type="EMBL" id="JBHSGP010000004">
    <property type="protein sequence ID" value="MFC4720960.1"/>
    <property type="molecule type" value="Genomic_DNA"/>
</dbReference>
<dbReference type="PROSITE" id="PS51186">
    <property type="entry name" value="GNAT"/>
    <property type="match status" value="1"/>
</dbReference>
<name>A0ABV9N095_9FLAO</name>
<reference evidence="5" key="1">
    <citation type="journal article" date="2019" name="Int. J. Syst. Evol. Microbiol.">
        <title>The Global Catalogue of Microorganisms (GCM) 10K type strain sequencing project: providing services to taxonomists for standard genome sequencing and annotation.</title>
        <authorList>
            <consortium name="The Broad Institute Genomics Platform"/>
            <consortium name="The Broad Institute Genome Sequencing Center for Infectious Disease"/>
            <person name="Wu L."/>
            <person name="Ma J."/>
        </authorList>
    </citation>
    <scope>NUCLEOTIDE SEQUENCE [LARGE SCALE GENOMIC DNA]</scope>
    <source>
        <strain evidence="5">CCUG 63682</strain>
    </source>
</reference>
<evidence type="ECO:0000256" key="1">
    <source>
        <dbReference type="ARBA" id="ARBA00022679"/>
    </source>
</evidence>
<dbReference type="Proteomes" id="UP001595953">
    <property type="component" value="Unassembled WGS sequence"/>
</dbReference>